<evidence type="ECO:0000313" key="2">
    <source>
        <dbReference type="Proteomes" id="UP000015241"/>
    </source>
</evidence>
<accession>S8FK39</accession>
<dbReference type="InParanoid" id="S8FK39"/>
<dbReference type="Proteomes" id="UP000015241">
    <property type="component" value="Unassembled WGS sequence"/>
</dbReference>
<gene>
    <name evidence="1" type="ORF">FOMPIDRAFT_1015634</name>
</gene>
<dbReference type="HOGENOM" id="CLU_599974_0_0_1"/>
<evidence type="ECO:0000313" key="1">
    <source>
        <dbReference type="EMBL" id="EPT01791.1"/>
    </source>
</evidence>
<reference evidence="1 2" key="1">
    <citation type="journal article" date="2012" name="Science">
        <title>The Paleozoic origin of enzymatic lignin decomposition reconstructed from 31 fungal genomes.</title>
        <authorList>
            <person name="Floudas D."/>
            <person name="Binder M."/>
            <person name="Riley R."/>
            <person name="Barry K."/>
            <person name="Blanchette R.A."/>
            <person name="Henrissat B."/>
            <person name="Martinez A.T."/>
            <person name="Otillar R."/>
            <person name="Spatafora J.W."/>
            <person name="Yadav J.S."/>
            <person name="Aerts A."/>
            <person name="Benoit I."/>
            <person name="Boyd A."/>
            <person name="Carlson A."/>
            <person name="Copeland A."/>
            <person name="Coutinho P.M."/>
            <person name="de Vries R.P."/>
            <person name="Ferreira P."/>
            <person name="Findley K."/>
            <person name="Foster B."/>
            <person name="Gaskell J."/>
            <person name="Glotzer D."/>
            <person name="Gorecki P."/>
            <person name="Heitman J."/>
            <person name="Hesse C."/>
            <person name="Hori C."/>
            <person name="Igarashi K."/>
            <person name="Jurgens J.A."/>
            <person name="Kallen N."/>
            <person name="Kersten P."/>
            <person name="Kohler A."/>
            <person name="Kuees U."/>
            <person name="Kumar T.K.A."/>
            <person name="Kuo A."/>
            <person name="LaButti K."/>
            <person name="Larrondo L.F."/>
            <person name="Lindquist E."/>
            <person name="Ling A."/>
            <person name="Lombard V."/>
            <person name="Lucas S."/>
            <person name="Lundell T."/>
            <person name="Martin R."/>
            <person name="McLaughlin D.J."/>
            <person name="Morgenstern I."/>
            <person name="Morin E."/>
            <person name="Murat C."/>
            <person name="Nagy L.G."/>
            <person name="Nolan M."/>
            <person name="Ohm R.A."/>
            <person name="Patyshakuliyeva A."/>
            <person name="Rokas A."/>
            <person name="Ruiz-Duenas F.J."/>
            <person name="Sabat G."/>
            <person name="Salamov A."/>
            <person name="Samejima M."/>
            <person name="Schmutz J."/>
            <person name="Slot J.C."/>
            <person name="St John F."/>
            <person name="Stenlid J."/>
            <person name="Sun H."/>
            <person name="Sun S."/>
            <person name="Syed K."/>
            <person name="Tsang A."/>
            <person name="Wiebenga A."/>
            <person name="Young D."/>
            <person name="Pisabarro A."/>
            <person name="Eastwood D.C."/>
            <person name="Martin F."/>
            <person name="Cullen D."/>
            <person name="Grigoriev I.V."/>
            <person name="Hibbett D.S."/>
        </authorList>
    </citation>
    <scope>NUCLEOTIDE SEQUENCE</scope>
    <source>
        <strain evidence="2">FP-58527</strain>
    </source>
</reference>
<organism evidence="1 2">
    <name type="scientific">Fomitopsis schrenkii</name>
    <name type="common">Brown rot fungus</name>
    <dbReference type="NCBI Taxonomy" id="2126942"/>
    <lineage>
        <taxon>Eukaryota</taxon>
        <taxon>Fungi</taxon>
        <taxon>Dikarya</taxon>
        <taxon>Basidiomycota</taxon>
        <taxon>Agaricomycotina</taxon>
        <taxon>Agaricomycetes</taxon>
        <taxon>Polyporales</taxon>
        <taxon>Fomitopsis</taxon>
    </lineage>
</organism>
<protein>
    <recommendedName>
        <fullName evidence="3">F-box domain-containing protein</fullName>
    </recommendedName>
</protein>
<name>S8FK39_FOMSC</name>
<evidence type="ECO:0008006" key="3">
    <source>
        <dbReference type="Google" id="ProtNLM"/>
    </source>
</evidence>
<sequence>MKFNCLDKKTLSRCSLVSCAWSSAARTQLFRHLSIRPCSRGRPRAAALLCDPTSTVLGYVRKLVIIEGLPKEDRDREDRGAISLDPSMPGSAYWFDDAFPMMRIRDLTALEKLEVHALLWDRLSTPSRRSLAELCERTPSLHIATWDRLDIPCSAVAELLRGATASALEHFSLLVPDRFSILPVSADKGPLPARADTPLTLKSLRIDPVMGFDLEGLPRCFAALRIPDVALEKVGHGDVEPLTAFLTVCAASLERLSLQFFGPDSGPEQVEPAFIAHGSLSCATGLRELTLEADLARVPSILRQIASPHLVELTLKVDLATPTARRMLLENGVGELAQSLTSGVLAAARPRVSLVVSRHGPRPGKVTAEHAALLEGLAALREEGRLRIMASRPSSADFLCLATSAGLPSKFLSNEIFASTVEPPEMRYLA</sequence>
<dbReference type="AlphaFoldDB" id="S8FK39"/>
<keyword evidence="2" id="KW-1185">Reference proteome</keyword>
<dbReference type="EMBL" id="KE504139">
    <property type="protein sequence ID" value="EPT01791.1"/>
    <property type="molecule type" value="Genomic_DNA"/>
</dbReference>
<dbReference type="OrthoDB" id="2921803at2759"/>
<proteinExistence type="predicted"/>